<dbReference type="Proteomes" id="UP000179129">
    <property type="component" value="Unassembled WGS sequence"/>
</dbReference>
<dbReference type="AlphaFoldDB" id="A0A1F5YM12"/>
<dbReference type="CDD" id="cd06259">
    <property type="entry name" value="YdcF-like"/>
    <property type="match status" value="1"/>
</dbReference>
<feature type="domain" description="DUF218" evidence="2">
    <location>
        <begin position="464"/>
        <end position="623"/>
    </location>
</feature>
<name>A0A1F5YM12_9BACT</name>
<evidence type="ECO:0000313" key="4">
    <source>
        <dbReference type="Proteomes" id="UP000179129"/>
    </source>
</evidence>
<dbReference type="SUPFAM" id="SSF53756">
    <property type="entry name" value="UDP-Glycosyltransferase/glycogen phosphorylase"/>
    <property type="match status" value="1"/>
</dbReference>
<evidence type="ECO:0000259" key="2">
    <source>
        <dbReference type="Pfam" id="PF02698"/>
    </source>
</evidence>
<gene>
    <name evidence="3" type="ORF">A3F83_16410</name>
</gene>
<organism evidence="3 4">
    <name type="scientific">Candidatus Glassbacteria bacterium RIFCSPLOWO2_12_FULL_58_11</name>
    <dbReference type="NCBI Taxonomy" id="1817867"/>
    <lineage>
        <taxon>Bacteria</taxon>
        <taxon>Candidatus Glassiibacteriota</taxon>
    </lineage>
</organism>
<dbReference type="InterPro" id="IPR003848">
    <property type="entry name" value="DUF218"/>
</dbReference>
<dbReference type="InterPro" id="IPR051599">
    <property type="entry name" value="Cell_Envelope_Assoc"/>
</dbReference>
<dbReference type="PANTHER" id="PTHR30336:SF4">
    <property type="entry name" value="ENVELOPE BIOGENESIS FACTOR ELYC"/>
    <property type="match status" value="1"/>
</dbReference>
<dbReference type="GO" id="GO:0005886">
    <property type="term" value="C:plasma membrane"/>
    <property type="evidence" value="ECO:0007669"/>
    <property type="project" value="TreeGrafter"/>
</dbReference>
<keyword evidence="1" id="KW-0812">Transmembrane</keyword>
<dbReference type="STRING" id="1817867.A3F83_16410"/>
<accession>A0A1F5YM12</accession>
<reference evidence="3 4" key="1">
    <citation type="journal article" date="2016" name="Nat. Commun.">
        <title>Thousands of microbial genomes shed light on interconnected biogeochemical processes in an aquifer system.</title>
        <authorList>
            <person name="Anantharaman K."/>
            <person name="Brown C.T."/>
            <person name="Hug L.A."/>
            <person name="Sharon I."/>
            <person name="Castelle C.J."/>
            <person name="Probst A.J."/>
            <person name="Thomas B.C."/>
            <person name="Singh A."/>
            <person name="Wilkins M.J."/>
            <person name="Karaoz U."/>
            <person name="Brodie E.L."/>
            <person name="Williams K.H."/>
            <person name="Hubbard S.S."/>
            <person name="Banfield J.F."/>
        </authorList>
    </citation>
    <scope>NUCLEOTIDE SEQUENCE [LARGE SCALE GENOMIC DNA]</scope>
</reference>
<keyword evidence="1" id="KW-1133">Transmembrane helix</keyword>
<dbReference type="EMBL" id="MFIX01000219">
    <property type="protein sequence ID" value="OGG01220.1"/>
    <property type="molecule type" value="Genomic_DNA"/>
</dbReference>
<dbReference type="Pfam" id="PF02698">
    <property type="entry name" value="DUF218"/>
    <property type="match status" value="1"/>
</dbReference>
<dbReference type="PANTHER" id="PTHR30336">
    <property type="entry name" value="INNER MEMBRANE PROTEIN, PROBABLE PERMEASE"/>
    <property type="match status" value="1"/>
</dbReference>
<protein>
    <recommendedName>
        <fullName evidence="2">DUF218 domain-containing protein</fullName>
    </recommendedName>
</protein>
<sequence>MSKRKNMLTNEDIVCFSSIDWDFNWQGHQEIMRRLAAAGNRVLFVENTGVRSPQFRDYGRLVSRFRNWWRGYKGIRLEENNLYVFSPLILPFPHSRLARWLNKRLLLRLLNSWCRSQKFNNPVVWSFLPSWLTLELIKGLPCRILIYYCIDSFEHSSPQAARIKASEQEMIRLADLVFVTSEQLREHCSRGNANVHKFPFTVDYEPFEKARESADSQPPGDLGSIPGPRVGYIGGLHRWLDQELVASLAEELPGVNFVFVGPEQEPVDSLRGKANIFLLGSKPHARLPFYLRYFDIALIPYRITDYTDSVYPTKLNEYLAMGLPVVSTPIREVVFFAEQNPEMVSLGRRAGELAEVIRRRLAGKNSPEEREARRARIELARKSSWSVKIEQMSGLIQEKMDAVTGTVQPQWRERLAESLSAHREKTLAVLALAVLLYGVLLYSPLLYFLGSPLKIEEPLVRSSVILVFGGGVGETGRPGISTLERTHYAVELYQKHYADRIIFSSGYQQFRRKDAEDMVNIASGEGVPRESIIIEETAANNYENVVNCLALMRSHGFSSAIVVSGQYNMLRTKLLFEHQYELDPAHGLPSDSLHLAPVAGSIFFHPVEGSRFAQLTAILHEYAAVVNYWWRGLILR</sequence>
<dbReference type="InterPro" id="IPR014729">
    <property type="entry name" value="Rossmann-like_a/b/a_fold"/>
</dbReference>
<dbReference type="Pfam" id="PF13692">
    <property type="entry name" value="Glyco_trans_1_4"/>
    <property type="match status" value="1"/>
</dbReference>
<dbReference type="Gene3D" id="3.40.50.11010">
    <property type="match status" value="1"/>
</dbReference>
<evidence type="ECO:0000313" key="3">
    <source>
        <dbReference type="EMBL" id="OGG01220.1"/>
    </source>
</evidence>
<evidence type="ECO:0000256" key="1">
    <source>
        <dbReference type="SAM" id="Phobius"/>
    </source>
</evidence>
<dbReference type="GO" id="GO:0000270">
    <property type="term" value="P:peptidoglycan metabolic process"/>
    <property type="evidence" value="ECO:0007669"/>
    <property type="project" value="TreeGrafter"/>
</dbReference>
<proteinExistence type="predicted"/>
<keyword evidence="1" id="KW-0472">Membrane</keyword>
<dbReference type="GO" id="GO:0043164">
    <property type="term" value="P:Gram-negative-bacterium-type cell wall biogenesis"/>
    <property type="evidence" value="ECO:0007669"/>
    <property type="project" value="TreeGrafter"/>
</dbReference>
<feature type="transmembrane region" description="Helical" evidence="1">
    <location>
        <begin position="427"/>
        <end position="449"/>
    </location>
</feature>
<comment type="caution">
    <text evidence="3">The sequence shown here is derived from an EMBL/GenBank/DDBJ whole genome shotgun (WGS) entry which is preliminary data.</text>
</comment>
<dbReference type="Gene3D" id="3.40.50.2000">
    <property type="entry name" value="Glycogen Phosphorylase B"/>
    <property type="match status" value="1"/>
</dbReference>
<dbReference type="Gene3D" id="3.40.50.620">
    <property type="entry name" value="HUPs"/>
    <property type="match status" value="1"/>
</dbReference>